<dbReference type="InterPro" id="IPR051043">
    <property type="entry name" value="Sulfatase_Mod_Factor_Kinase"/>
</dbReference>
<organism evidence="3 4">
    <name type="scientific">Candidatus Desulfatibia profunda</name>
    <dbReference type="NCBI Taxonomy" id="2841695"/>
    <lineage>
        <taxon>Bacteria</taxon>
        <taxon>Pseudomonadati</taxon>
        <taxon>Thermodesulfobacteriota</taxon>
        <taxon>Desulfobacteria</taxon>
        <taxon>Desulfobacterales</taxon>
        <taxon>Desulfobacterales incertae sedis</taxon>
        <taxon>Candidatus Desulfatibia</taxon>
    </lineage>
</organism>
<dbReference type="InterPro" id="IPR005532">
    <property type="entry name" value="SUMF_dom"/>
</dbReference>
<dbReference type="SUPFAM" id="SSF56436">
    <property type="entry name" value="C-type lectin-like"/>
    <property type="match status" value="1"/>
</dbReference>
<feature type="compositionally biased region" description="Acidic residues" evidence="1">
    <location>
        <begin position="274"/>
        <end position="357"/>
    </location>
</feature>
<dbReference type="Pfam" id="PF03781">
    <property type="entry name" value="FGE-sulfatase"/>
    <property type="match status" value="1"/>
</dbReference>
<dbReference type="GO" id="GO:0120147">
    <property type="term" value="F:formylglycine-generating oxidase activity"/>
    <property type="evidence" value="ECO:0007669"/>
    <property type="project" value="TreeGrafter"/>
</dbReference>
<protein>
    <submittedName>
        <fullName evidence="3">SUMF1/EgtB/PvdO family nonheme iron enzyme</fullName>
    </submittedName>
</protein>
<accession>A0A8J6NMQ0</accession>
<evidence type="ECO:0000259" key="2">
    <source>
        <dbReference type="Pfam" id="PF03781"/>
    </source>
</evidence>
<dbReference type="PANTHER" id="PTHR23150:SF19">
    <property type="entry name" value="FORMYLGLYCINE-GENERATING ENZYME"/>
    <property type="match status" value="1"/>
</dbReference>
<evidence type="ECO:0000313" key="4">
    <source>
        <dbReference type="Proteomes" id="UP000603434"/>
    </source>
</evidence>
<feature type="region of interest" description="Disordered" evidence="1">
    <location>
        <begin position="480"/>
        <end position="532"/>
    </location>
</feature>
<dbReference type="EMBL" id="JACNJH010000134">
    <property type="protein sequence ID" value="MBC8361455.1"/>
    <property type="molecule type" value="Genomic_DNA"/>
</dbReference>
<name>A0A8J6NMQ0_9BACT</name>
<feature type="domain" description="Sulfatase-modifying factor enzyme-like" evidence="2">
    <location>
        <begin position="587"/>
        <end position="839"/>
    </location>
</feature>
<feature type="compositionally biased region" description="Gly residues" evidence="1">
    <location>
        <begin position="402"/>
        <end position="413"/>
    </location>
</feature>
<dbReference type="InterPro" id="IPR042095">
    <property type="entry name" value="SUMF_sf"/>
</dbReference>
<proteinExistence type="predicted"/>
<dbReference type="Gene3D" id="3.90.1580.10">
    <property type="entry name" value="paralog of FGE (formylglycine-generating enzyme)"/>
    <property type="match status" value="1"/>
</dbReference>
<feature type="compositionally biased region" description="Low complexity" evidence="1">
    <location>
        <begin position="371"/>
        <end position="384"/>
    </location>
</feature>
<gene>
    <name evidence="3" type="ORF">H8E23_08665</name>
</gene>
<sequence>MGLFITLNGIDQAVSGLNYNNRNTLKHKMIHLIRQAYPDDSSVESLEGINPDELIKALWDTDDDSESIRNRRKNFNCIKSSVNADLRKLYKEGKNPEGIIIGPDNTFMMSAEAKDSVLEKIGFDIKSNGTVSLDQIMDILKMIHETLSGSMEVEETEGIGGLSQLDQLKDLLQGLSKLTGSAEKELKQTVSETSRMKSDAAATGNIRFKDDIESLDKIEVADDNAETGIGQKGAGRDLQGKDSGKGDAVAGDDGEAGVKKTSGHFDDAGLQENFEVEDPEDVERVEDPEEDNVLDEVTEVELDETAEDSEDVEEVEDLEEEDVLDEVVEVAPDEVAEDVEEAEDLEEDAVLDEVGEAEPDKAVEDSENPEETGAAGSGEAPAGGMIEKNLEALGSEDDVGRAGAGGDVAGPGFQGKASGENDAAVGDDGKAGAEETSGHFDEAGLQEDLKIDAPEDVEEVEDLEEDEVLDEVVEVAPDEVAEDVEEAEDLEEDAVLDEVEEVEPEEAAVEADLDESYEADDNELEGGEPSDDFEEIETAQDPADLGLPVDSLGQEHSDEVSDEIQKAKLLAESFDGYLGAMDRYYNQYVFIPKGEYIIGGRNGKKADRPEQKVFLSSFYIGRFPITNALFEIFVEKTGYITHAEKVGYGTVYYGRFQKIKNERTGLITSTWNSCLHCETVQGAYWYQPSGAGSTLHNKRAHPVVQIALEDSMAFAAWTGKRIPTENEWEAASGAAKSLMYPWGPDWKDNACNIENSCAGDTTPVDQYVEFENDFGIVDTMGNVLEWTSDSIETLSDKGEKYRYHIAKGGSWISGKDIRLFSRFELEPESHSNILGFRCVAH</sequence>
<dbReference type="PANTHER" id="PTHR23150">
    <property type="entry name" value="SULFATASE MODIFYING FACTOR 1, 2"/>
    <property type="match status" value="1"/>
</dbReference>
<evidence type="ECO:0000256" key="1">
    <source>
        <dbReference type="SAM" id="MobiDB-lite"/>
    </source>
</evidence>
<dbReference type="Proteomes" id="UP000603434">
    <property type="component" value="Unassembled WGS sequence"/>
</dbReference>
<comment type="caution">
    <text evidence="3">The sequence shown here is derived from an EMBL/GenBank/DDBJ whole genome shotgun (WGS) entry which is preliminary data.</text>
</comment>
<feature type="region of interest" description="Disordered" evidence="1">
    <location>
        <begin position="226"/>
        <end position="452"/>
    </location>
</feature>
<reference evidence="3 4" key="1">
    <citation type="submission" date="2020-08" db="EMBL/GenBank/DDBJ databases">
        <title>Bridging the membrane lipid divide: bacteria of the FCB group superphylum have the potential to synthesize archaeal ether lipids.</title>
        <authorList>
            <person name="Villanueva L."/>
            <person name="Von Meijenfeldt F.A.B."/>
            <person name="Westbye A.B."/>
            <person name="Yadav S."/>
            <person name="Hopmans E.C."/>
            <person name="Dutilh B.E."/>
            <person name="Sinninghe Damste J.S."/>
        </authorList>
    </citation>
    <scope>NUCLEOTIDE SEQUENCE [LARGE SCALE GENOMIC DNA]</scope>
    <source>
        <strain evidence="3">NIOZ-UU30</strain>
    </source>
</reference>
<dbReference type="AlphaFoldDB" id="A0A8J6NMQ0"/>
<dbReference type="InterPro" id="IPR016187">
    <property type="entry name" value="CTDL_fold"/>
</dbReference>
<feature type="compositionally biased region" description="Basic and acidic residues" evidence="1">
    <location>
        <begin position="427"/>
        <end position="452"/>
    </location>
</feature>
<feature type="compositionally biased region" description="Basic and acidic residues" evidence="1">
    <location>
        <begin position="234"/>
        <end position="245"/>
    </location>
</feature>
<evidence type="ECO:0000313" key="3">
    <source>
        <dbReference type="EMBL" id="MBC8361455.1"/>
    </source>
</evidence>